<sequence>MMILVDTDILIDVSRNIEISINRLDLEEQKNQITISVITQMELIVGCRNKLELQHLNKFLSRYHISQINDHISSFTVELIKTYRLSHGLLIPDALIAATSMINNFPLLTKNQSDYRFIPEINLLPYP</sequence>
<accession>A0A7Z9BXJ0</accession>
<evidence type="ECO:0000256" key="3">
    <source>
        <dbReference type="ARBA" id="ARBA00022722"/>
    </source>
</evidence>
<feature type="domain" description="PIN" evidence="8">
    <location>
        <begin position="3"/>
        <end position="112"/>
    </location>
</feature>
<dbReference type="GO" id="GO:0046872">
    <property type="term" value="F:metal ion binding"/>
    <property type="evidence" value="ECO:0007669"/>
    <property type="project" value="UniProtKB-KW"/>
</dbReference>
<dbReference type="OrthoDB" id="532510at2"/>
<evidence type="ECO:0000256" key="1">
    <source>
        <dbReference type="ARBA" id="ARBA00001946"/>
    </source>
</evidence>
<keyword evidence="2" id="KW-1277">Toxin-antitoxin system</keyword>
<evidence type="ECO:0000256" key="5">
    <source>
        <dbReference type="ARBA" id="ARBA00022801"/>
    </source>
</evidence>
<dbReference type="PANTHER" id="PTHR33653:SF1">
    <property type="entry name" value="RIBONUCLEASE VAPC2"/>
    <property type="match status" value="1"/>
</dbReference>
<protein>
    <submittedName>
        <fullName evidence="9">Similar to tr A1KYF9 A1KYF9_CYAA5 PIN-domain protein</fullName>
    </submittedName>
</protein>
<keyword evidence="4" id="KW-0479">Metal-binding</keyword>
<dbReference type="CDD" id="cd18741">
    <property type="entry name" value="PIN_VapC4-5_FitB-like"/>
    <property type="match status" value="1"/>
</dbReference>
<name>A0A7Z9BXJ0_9CYAN</name>
<dbReference type="Pfam" id="PF01850">
    <property type="entry name" value="PIN"/>
    <property type="match status" value="1"/>
</dbReference>
<organism evidence="9 10">
    <name type="scientific">Planktothrix serta PCC 8927</name>
    <dbReference type="NCBI Taxonomy" id="671068"/>
    <lineage>
        <taxon>Bacteria</taxon>
        <taxon>Bacillati</taxon>
        <taxon>Cyanobacteriota</taxon>
        <taxon>Cyanophyceae</taxon>
        <taxon>Oscillatoriophycideae</taxon>
        <taxon>Oscillatoriales</taxon>
        <taxon>Microcoleaceae</taxon>
        <taxon>Planktothrix</taxon>
    </lineage>
</organism>
<evidence type="ECO:0000256" key="7">
    <source>
        <dbReference type="ARBA" id="ARBA00038093"/>
    </source>
</evidence>
<comment type="similarity">
    <text evidence="7">Belongs to the PINc/VapC protein family.</text>
</comment>
<dbReference type="InterPro" id="IPR029060">
    <property type="entry name" value="PIN-like_dom_sf"/>
</dbReference>
<evidence type="ECO:0000256" key="2">
    <source>
        <dbReference type="ARBA" id="ARBA00022649"/>
    </source>
</evidence>
<dbReference type="PANTHER" id="PTHR33653">
    <property type="entry name" value="RIBONUCLEASE VAPC2"/>
    <property type="match status" value="1"/>
</dbReference>
<keyword evidence="5" id="KW-0378">Hydrolase</keyword>
<dbReference type="Gene3D" id="3.40.50.1010">
    <property type="entry name" value="5'-nuclease"/>
    <property type="match status" value="1"/>
</dbReference>
<dbReference type="SUPFAM" id="SSF88723">
    <property type="entry name" value="PIN domain-like"/>
    <property type="match status" value="1"/>
</dbReference>
<evidence type="ECO:0000256" key="6">
    <source>
        <dbReference type="ARBA" id="ARBA00022842"/>
    </source>
</evidence>
<evidence type="ECO:0000259" key="8">
    <source>
        <dbReference type="Pfam" id="PF01850"/>
    </source>
</evidence>
<dbReference type="EMBL" id="CZCU02000149">
    <property type="protein sequence ID" value="VXD21822.1"/>
    <property type="molecule type" value="Genomic_DNA"/>
</dbReference>
<dbReference type="GO" id="GO:0016787">
    <property type="term" value="F:hydrolase activity"/>
    <property type="evidence" value="ECO:0007669"/>
    <property type="project" value="UniProtKB-KW"/>
</dbReference>
<reference evidence="9" key="1">
    <citation type="submission" date="2019-10" db="EMBL/GenBank/DDBJ databases">
        <authorList>
            <consortium name="Genoscope - CEA"/>
            <person name="William W."/>
        </authorList>
    </citation>
    <scope>NUCLEOTIDE SEQUENCE [LARGE SCALE GENOMIC DNA]</scope>
    <source>
        <strain evidence="9">BBR_PRJEB10992</strain>
    </source>
</reference>
<keyword evidence="3" id="KW-0540">Nuclease</keyword>
<keyword evidence="10" id="KW-1185">Reference proteome</keyword>
<dbReference type="Proteomes" id="UP000184550">
    <property type="component" value="Unassembled WGS sequence"/>
</dbReference>
<gene>
    <name evidence="9" type="ORF">PL8927_720220</name>
</gene>
<comment type="cofactor">
    <cofactor evidence="1">
        <name>Mg(2+)</name>
        <dbReference type="ChEBI" id="CHEBI:18420"/>
    </cofactor>
</comment>
<proteinExistence type="inferred from homology"/>
<dbReference type="GO" id="GO:0004518">
    <property type="term" value="F:nuclease activity"/>
    <property type="evidence" value="ECO:0007669"/>
    <property type="project" value="UniProtKB-KW"/>
</dbReference>
<dbReference type="InterPro" id="IPR002716">
    <property type="entry name" value="PIN_dom"/>
</dbReference>
<keyword evidence="6" id="KW-0460">Magnesium</keyword>
<evidence type="ECO:0000313" key="9">
    <source>
        <dbReference type="EMBL" id="VXD21822.1"/>
    </source>
</evidence>
<evidence type="ECO:0000256" key="4">
    <source>
        <dbReference type="ARBA" id="ARBA00022723"/>
    </source>
</evidence>
<comment type="caution">
    <text evidence="9">The sequence shown here is derived from an EMBL/GenBank/DDBJ whole genome shotgun (WGS) entry which is preliminary data.</text>
</comment>
<dbReference type="AlphaFoldDB" id="A0A7Z9BXJ0"/>
<evidence type="ECO:0000313" key="10">
    <source>
        <dbReference type="Proteomes" id="UP000184550"/>
    </source>
</evidence>
<dbReference type="InterPro" id="IPR050556">
    <property type="entry name" value="Type_II_TA_system_RNase"/>
</dbReference>